<evidence type="ECO:0000313" key="2">
    <source>
        <dbReference type="EMBL" id="HIP91251.1"/>
    </source>
</evidence>
<proteinExistence type="predicted"/>
<name>A0A832ZLU6_9EURY</name>
<sequence length="326" mass="36686">MNITEIEVKNLNDTLVIPIPNESVEIEINESVIEKLNKTLEVAEKIKKVEIRDENKVEKIVKDIAENITPVIAVNFNISNKRTEKPKKVGDKVISNISFTAVNTSEKGFLTVRVPIGKLKLENITVFNGSTTVALEEWNEDNIDSEIGWYRIPTEGILEITLIKDPDVKITLSAELKKTTPEGSRRRGPSVDKIREFVARAEVIVGSEIDLNLSAKDLNTTIKLIKTPIEIKKDCILIGGPVANPTVRKYMEMRAFPVRVTNEYPGKHRGVIQVTKINGHTVVLLAGSDRWGTKAAVEYFKTLEDLPEEPIFVEWRNERAVKIEKP</sequence>
<dbReference type="AlphaFoldDB" id="A0A832ZLU6"/>
<evidence type="ECO:0000259" key="1">
    <source>
        <dbReference type="Pfam" id="PF05124"/>
    </source>
</evidence>
<accession>A0A832ZLU6</accession>
<organism evidence="2 3">
    <name type="scientific">Methanothermococcus okinawensis</name>
    <dbReference type="NCBI Taxonomy" id="155863"/>
    <lineage>
        <taxon>Archaea</taxon>
        <taxon>Methanobacteriati</taxon>
        <taxon>Methanobacteriota</taxon>
        <taxon>Methanomada group</taxon>
        <taxon>Methanococci</taxon>
        <taxon>Methanococcales</taxon>
        <taxon>Methanococcaceae</taxon>
        <taxon>Methanothermococcus</taxon>
    </lineage>
</organism>
<dbReference type="NCBIfam" id="TIGR01564">
    <property type="entry name" value="S_layer_MJ"/>
    <property type="match status" value="1"/>
</dbReference>
<gene>
    <name evidence="2" type="ORF">EYH21_03000</name>
</gene>
<protein>
    <submittedName>
        <fullName evidence="2">S-layer protein</fullName>
    </submittedName>
</protein>
<feature type="domain" description="S-layer protein outer" evidence="1">
    <location>
        <begin position="103"/>
        <end position="299"/>
    </location>
</feature>
<dbReference type="InterPro" id="IPR006454">
    <property type="entry name" value="S_layer_MJ"/>
</dbReference>
<dbReference type="InterPro" id="IPR022651">
    <property type="entry name" value="S_layer_C"/>
</dbReference>
<comment type="caution">
    <text evidence="2">The sequence shown here is derived from an EMBL/GenBank/DDBJ whole genome shotgun (WGS) entry which is preliminary data.</text>
</comment>
<reference evidence="2" key="1">
    <citation type="journal article" date="2020" name="ISME J.">
        <title>Gammaproteobacteria mediating utilization of methyl-, sulfur- and petroleum organic compounds in deep ocean hydrothermal plumes.</title>
        <authorList>
            <person name="Zhou Z."/>
            <person name="Liu Y."/>
            <person name="Pan J."/>
            <person name="Cron B.R."/>
            <person name="Toner B.M."/>
            <person name="Anantharaman K."/>
            <person name="Breier J.A."/>
            <person name="Dick G.J."/>
            <person name="Li M."/>
        </authorList>
    </citation>
    <scope>NUCLEOTIDE SEQUENCE</scope>
    <source>
        <strain evidence="2">SZUA-1471</strain>
    </source>
</reference>
<evidence type="ECO:0000313" key="3">
    <source>
        <dbReference type="Proteomes" id="UP000618343"/>
    </source>
</evidence>
<dbReference type="EMBL" id="DQUO01000032">
    <property type="protein sequence ID" value="HIP91251.1"/>
    <property type="molecule type" value="Genomic_DNA"/>
</dbReference>
<dbReference type="Pfam" id="PF05124">
    <property type="entry name" value="S_layer_C"/>
    <property type="match status" value="1"/>
</dbReference>
<dbReference type="Proteomes" id="UP000618343">
    <property type="component" value="Unassembled WGS sequence"/>
</dbReference>